<proteinExistence type="predicted"/>
<dbReference type="PANTHER" id="PTHR38731">
    <property type="entry name" value="LIPL45-RELATED LIPOPROTEIN-RELATED"/>
    <property type="match status" value="1"/>
</dbReference>
<dbReference type="InterPro" id="IPR046535">
    <property type="entry name" value="DUF6600"/>
</dbReference>
<dbReference type="PANTHER" id="PTHR38731:SF3">
    <property type="entry name" value="BLL6125 PROTEIN"/>
    <property type="match status" value="1"/>
</dbReference>
<dbReference type="EMBL" id="CP116346">
    <property type="protein sequence ID" value="WIT11931.1"/>
    <property type="molecule type" value="Genomic_DNA"/>
</dbReference>
<feature type="compositionally biased region" description="Basic and acidic residues" evidence="1">
    <location>
        <begin position="546"/>
        <end position="589"/>
    </location>
</feature>
<evidence type="ECO:0000313" key="3">
    <source>
        <dbReference type="EMBL" id="WIT11931.1"/>
    </source>
</evidence>
<dbReference type="RefSeq" id="WP_285233020.1">
    <property type="nucleotide sequence ID" value="NZ_CP116346.1"/>
</dbReference>
<feature type="compositionally biased region" description="Basic and acidic residues" evidence="1">
    <location>
        <begin position="609"/>
        <end position="635"/>
    </location>
</feature>
<evidence type="ECO:0008006" key="5">
    <source>
        <dbReference type="Google" id="ProtNLM"/>
    </source>
</evidence>
<keyword evidence="4" id="KW-1185">Reference proteome</keyword>
<feature type="region of interest" description="Disordered" evidence="1">
    <location>
        <begin position="417"/>
        <end position="635"/>
    </location>
</feature>
<name>A0AA95SQD2_9BURK</name>
<dbReference type="KEGG" id="pais:PFX98_24165"/>
<protein>
    <recommendedName>
        <fullName evidence="5">FecR protein domain-containing protein</fullName>
    </recommendedName>
</protein>
<evidence type="ECO:0000313" key="4">
    <source>
        <dbReference type="Proteomes" id="UP001177769"/>
    </source>
</evidence>
<evidence type="ECO:0000256" key="2">
    <source>
        <dbReference type="SAM" id="SignalP"/>
    </source>
</evidence>
<feature type="chain" id="PRO_5041650486" description="FecR protein domain-containing protein" evidence="2">
    <location>
        <begin position="32"/>
        <end position="635"/>
    </location>
</feature>
<feature type="compositionally biased region" description="Basic and acidic residues" evidence="1">
    <location>
        <begin position="440"/>
        <end position="462"/>
    </location>
</feature>
<sequence>MESAIQTSPAKRWWQLALALLLSLSLGCAWADPPGRVARVSELSGEAWLFDTESKEWLQLGRNHTISEGDRLRTDPGARMALRIGSTSLWVDERSDIEFSQLDDERVELRVDQGSLALRLRNAESANETRLRTREGRFIFEREGFYRVDQLDRGSRALNWQGRMRFEAREGDAQPVWLGANEQVEFWWANGPRAERQRFDVDAFTDWALAQSRSDGEAVSYRYVSPEMTGAEDLDRYGRWENAPDYGPVWIPVQVAPDWAPYRDGRWVWSRPWGWTWVDDAPWGFAPFHYGRWVHYRARWCWVPGRYVARPVYAPALVAWVGGGSVSVGISIGSRHDYPRYGWFPLAPREVYRPSYHHSPGYVRRLNPEADPVTVLNPNGSVNKPVYRNRDVVGAVSTLTPQPGGVLRPAPWRDAQVPLRPVPQAPGRQELPPLPAATLPERRGPVFDAPRPSRDNRPDRNAGEAPRSIIEREQQREQQREPVPRELPRREPERARVPERAPERGLERAPERSIERPSPVQVMPQPVPQPAPQTLPQRESGAPRSAIEREQQREQQREPIMREPVRMPERAIERPQERPQERPPERQPDRGVPMRSAQPVPPAAPPAARAEERPQRKAGDEVPRRQDGRPQRNND</sequence>
<keyword evidence="2" id="KW-0732">Signal</keyword>
<organism evidence="3 4">
    <name type="scientific">Paucibacter sediminis</name>
    <dbReference type="NCBI Taxonomy" id="3019553"/>
    <lineage>
        <taxon>Bacteria</taxon>
        <taxon>Pseudomonadati</taxon>
        <taxon>Pseudomonadota</taxon>
        <taxon>Betaproteobacteria</taxon>
        <taxon>Burkholderiales</taxon>
        <taxon>Sphaerotilaceae</taxon>
        <taxon>Roseateles</taxon>
    </lineage>
</organism>
<dbReference type="Proteomes" id="UP001177769">
    <property type="component" value="Chromosome"/>
</dbReference>
<feature type="compositionally biased region" description="Basic and acidic residues" evidence="1">
    <location>
        <begin position="469"/>
        <end position="515"/>
    </location>
</feature>
<reference evidence="3" key="1">
    <citation type="submission" date="2023-01" db="EMBL/GenBank/DDBJ databases">
        <title>Whole genome sequence of Paucibacter sp. S2-9 isolated from pond sediment.</title>
        <authorList>
            <person name="Jung J.Y."/>
        </authorList>
    </citation>
    <scope>NUCLEOTIDE SEQUENCE</scope>
    <source>
        <strain evidence="3">S2-9</strain>
    </source>
</reference>
<evidence type="ECO:0000256" key="1">
    <source>
        <dbReference type="SAM" id="MobiDB-lite"/>
    </source>
</evidence>
<accession>A0AA95SQD2</accession>
<dbReference type="AlphaFoldDB" id="A0AA95SQD2"/>
<gene>
    <name evidence="3" type="ORF">PFX98_24165</name>
</gene>
<feature type="signal peptide" evidence="2">
    <location>
        <begin position="1"/>
        <end position="31"/>
    </location>
</feature>
<dbReference type="Pfam" id="PF20245">
    <property type="entry name" value="DUF6600"/>
    <property type="match status" value="1"/>
</dbReference>